<reference evidence="2 3" key="1">
    <citation type="submission" date="2018-06" db="EMBL/GenBank/DDBJ databases">
        <authorList>
            <consortium name="Pathogen Informatics"/>
            <person name="Doyle S."/>
        </authorList>
    </citation>
    <scope>NUCLEOTIDE SEQUENCE [LARGE SCALE GENOMIC DNA]</scope>
    <source>
        <strain evidence="2 3">NCTC13533</strain>
    </source>
</reference>
<protein>
    <submittedName>
        <fullName evidence="2">Uncharacterized protein</fullName>
    </submittedName>
</protein>
<gene>
    <name evidence="1" type="ORF">EG346_19710</name>
    <name evidence="2" type="ORF">NCTC13533_02569</name>
</gene>
<dbReference type="EMBL" id="CP033920">
    <property type="protein sequence ID" value="AZA50262.1"/>
    <property type="molecule type" value="Genomic_DNA"/>
</dbReference>
<reference evidence="1" key="2">
    <citation type="submission" date="2018-11" db="EMBL/GenBank/DDBJ databases">
        <title>Proposal to divide the Flavobacteriaceae and reorganize its genera based on Amino Acid Identity values calculated from whole genome sequences.</title>
        <authorList>
            <person name="Nicholson A.C."/>
            <person name="Gulvik C.A."/>
            <person name="Whitney A.M."/>
            <person name="Humrighouse B.W."/>
            <person name="Bell M."/>
            <person name="Holmes B."/>
            <person name="Steigerwalt A."/>
            <person name="Villarma A."/>
            <person name="Sheth M."/>
            <person name="Batra D."/>
            <person name="Pryor J."/>
            <person name="Bernardet J.-F."/>
            <person name="Hugo C."/>
            <person name="Kampfer P."/>
            <person name="Newman J."/>
            <person name="Mcquiston J.R."/>
        </authorList>
    </citation>
    <scope>NUCLEOTIDE SEQUENCE [LARGE SCALE GENOMIC DNA]</scope>
    <source>
        <strain evidence="1">G0188</strain>
    </source>
</reference>
<evidence type="ECO:0000313" key="4">
    <source>
        <dbReference type="Proteomes" id="UP000273270"/>
    </source>
</evidence>
<accession>A0A3G6M409</accession>
<dbReference type="KEGG" id="ccau:EG346_19710"/>
<evidence type="ECO:0000313" key="1">
    <source>
        <dbReference type="EMBL" id="AZA50262.1"/>
    </source>
</evidence>
<dbReference type="Proteomes" id="UP000255224">
    <property type="component" value="Unassembled WGS sequence"/>
</dbReference>
<dbReference type="OrthoDB" id="946181at2"/>
<dbReference type="Proteomes" id="UP000273270">
    <property type="component" value="Chromosome"/>
</dbReference>
<sequence>MSILKTLVVSGSIMLAFNSCTKEPVKNETPVPVEQTATPKMMVDGSYATADYEKRKEGYDWVGVIIQNMDDNKISVKIRSRADKKKPSCTLDAEATKTKEGVYHAMLNGKNVIFTFNETSVTIDTENPQDKDGLHFYCSGGASIAGTYTKIDAPLDPAQVDK</sequence>
<reference evidence="4" key="3">
    <citation type="submission" date="2018-11" db="EMBL/GenBank/DDBJ databases">
        <title>Proposal to divide the Flavobacteriaceae and reorganize its genera based on Amino Acid Identity values calculated from whole genome sequences.</title>
        <authorList>
            <person name="Nicholson A.C."/>
            <person name="Gulvik C.A."/>
            <person name="Whitney A.M."/>
            <person name="Humrighouse B.W."/>
            <person name="Bell M."/>
            <person name="Holmes B."/>
            <person name="Steigerwalt A.G."/>
            <person name="Villarma A."/>
            <person name="Sheth M."/>
            <person name="Batra D."/>
            <person name="Pryor J."/>
            <person name="Bernardet J.-F."/>
            <person name="Hugo C."/>
            <person name="Kampfer P."/>
            <person name="Newman J."/>
            <person name="McQuiston J.R."/>
        </authorList>
    </citation>
    <scope>NUCLEOTIDE SEQUENCE [LARGE SCALE GENOMIC DNA]</scope>
    <source>
        <strain evidence="4">G0188</strain>
    </source>
</reference>
<organism evidence="2 3">
    <name type="scientific">Chryseobacterium carnipullorum</name>
    <dbReference type="NCBI Taxonomy" id="1124835"/>
    <lineage>
        <taxon>Bacteria</taxon>
        <taxon>Pseudomonadati</taxon>
        <taxon>Bacteroidota</taxon>
        <taxon>Flavobacteriia</taxon>
        <taxon>Flavobacteriales</taxon>
        <taxon>Weeksellaceae</taxon>
        <taxon>Chryseobacterium group</taxon>
        <taxon>Chryseobacterium</taxon>
    </lineage>
</organism>
<dbReference type="EMBL" id="UFVQ01000003">
    <property type="protein sequence ID" value="STC98141.1"/>
    <property type="molecule type" value="Genomic_DNA"/>
</dbReference>
<keyword evidence="4" id="KW-1185">Reference proteome</keyword>
<evidence type="ECO:0000313" key="3">
    <source>
        <dbReference type="Proteomes" id="UP000255224"/>
    </source>
</evidence>
<proteinExistence type="predicted"/>
<dbReference type="RefSeq" id="WP_123880909.1">
    <property type="nucleotide sequence ID" value="NZ_CP033920.1"/>
</dbReference>
<evidence type="ECO:0000313" key="2">
    <source>
        <dbReference type="EMBL" id="STC98141.1"/>
    </source>
</evidence>
<name>A0A376DYH9_CHRCU</name>
<dbReference type="AlphaFoldDB" id="A0A376DYH9"/>
<accession>A0A376DYH9</accession>